<accession>A0A9P5AQQ3</accession>
<proteinExistence type="predicted"/>
<evidence type="ECO:0000313" key="8">
    <source>
        <dbReference type="EMBL" id="KAF4343203.1"/>
    </source>
</evidence>
<feature type="region of interest" description="Disordered" evidence="6">
    <location>
        <begin position="103"/>
        <end position="127"/>
    </location>
</feature>
<evidence type="ECO:0000256" key="4">
    <source>
        <dbReference type="ARBA" id="ARBA00023163"/>
    </source>
</evidence>
<feature type="compositionally biased region" description="Low complexity" evidence="6">
    <location>
        <begin position="518"/>
        <end position="528"/>
    </location>
</feature>
<sequence>MISNTDRPKPATAKWGAACAQCSTAKAKCIRSNNTPGSKCDRCERLVKNCTEQVHRPRKKRTIKPSRTAQIEERLNGLVNLLKAGGLTNADLATDTTCIPTEVDPTVADQRNPSSKESDASLTPEATGWSIPDTYNSYAPPQCICRQTSGDAPPPPASDEELLKLYRRELQALHPFVIIPDGVTAARLKSTRPFLMSSIRMVTSFRSLRSMRAQMYHLMKHIADHMLIRSERSLDLLLGIIVIVAWYKYHCFMHAQLNNLIALAATLVGELGLHRSPTVLERTSLMVVKPFQPAERTNEERRALLGVWYLSSSMSLGFLRIEPMRYTKYIQQCLSVLEQEREYETDIRLVTLVRIQHLTERIAQLNAPDDPAEEVAGLPAAPLSAYVSAFHGELDRIRNGLPPELKNDHAPRIISMSESLTSPTLGAASALDIFYQSRNALKKFFDDWLMVPISEFYSQTTPVVAQLVYGMTMLGRWAKYTAPIPLTKAATPMPQDTSARDPNDELYKADSAYSASVSPSVATPSVTTGRDSHEASPISLREGTDPRLPAAVAALRSQIQTQPGLSLDITGILSAIYSRFEEANASFQTTSTEPGASDHNLWSMSAIKVKITRAKLERWAEIVAAGTDALKIQDEVRDTGMVDRSTSETGRTAGAGAVPPLGDDSSTVFAMPDWNSETPLASEMLQGVDPSIWFDGYLDWGAVVMNSIGNFEQQM</sequence>
<comment type="subcellular location">
    <subcellularLocation>
        <location evidence="1">Nucleus</location>
    </subcellularLocation>
</comment>
<evidence type="ECO:0000256" key="5">
    <source>
        <dbReference type="ARBA" id="ARBA00023242"/>
    </source>
</evidence>
<keyword evidence="4" id="KW-0804">Transcription</keyword>
<dbReference type="GO" id="GO:0000976">
    <property type="term" value="F:transcription cis-regulatory region binding"/>
    <property type="evidence" value="ECO:0007669"/>
    <property type="project" value="TreeGrafter"/>
</dbReference>
<evidence type="ECO:0000256" key="6">
    <source>
        <dbReference type="SAM" id="MobiDB-lite"/>
    </source>
</evidence>
<evidence type="ECO:0000256" key="2">
    <source>
        <dbReference type="ARBA" id="ARBA00023015"/>
    </source>
</evidence>
<dbReference type="Proteomes" id="UP000730481">
    <property type="component" value="Unassembled WGS sequence"/>
</dbReference>
<evidence type="ECO:0000313" key="9">
    <source>
        <dbReference type="Proteomes" id="UP000730481"/>
    </source>
</evidence>
<comment type="caution">
    <text evidence="8">The sequence shown here is derived from an EMBL/GenBank/DDBJ whole genome shotgun (WGS) entry which is preliminary data.</text>
</comment>
<dbReference type="PANTHER" id="PTHR31845">
    <property type="entry name" value="FINGER DOMAIN PROTEIN, PUTATIVE-RELATED"/>
    <property type="match status" value="1"/>
</dbReference>
<evidence type="ECO:0000259" key="7">
    <source>
        <dbReference type="PROSITE" id="PS00463"/>
    </source>
</evidence>
<dbReference type="InterPro" id="IPR036864">
    <property type="entry name" value="Zn2-C6_fun-type_DNA-bd_sf"/>
</dbReference>
<reference evidence="8" key="1">
    <citation type="journal article" date="2017" name="Mycologia">
        <title>Fusarium algeriense, sp. nov., a novel toxigenic crown rot pathogen of durum wheat from Algeria is nested in the Fusarium burgessii species complex.</title>
        <authorList>
            <person name="Laraba I."/>
            <person name="Keddad A."/>
            <person name="Boureghda H."/>
            <person name="Abdallah N."/>
            <person name="Vaughan M.M."/>
            <person name="Proctor R.H."/>
            <person name="Busman M."/>
            <person name="O'Donnell K."/>
        </authorList>
    </citation>
    <scope>NUCLEOTIDE SEQUENCE</scope>
    <source>
        <strain evidence="8">NRRL 25174</strain>
    </source>
</reference>
<dbReference type="GO" id="GO:0008270">
    <property type="term" value="F:zinc ion binding"/>
    <property type="evidence" value="ECO:0007669"/>
    <property type="project" value="InterPro"/>
</dbReference>
<dbReference type="PROSITE" id="PS00463">
    <property type="entry name" value="ZN2_CY6_FUNGAL_1"/>
    <property type="match status" value="1"/>
</dbReference>
<name>A0A9P5AQQ3_9HYPO</name>
<organism evidence="8 9">
    <name type="scientific">Fusarium beomiforme</name>
    <dbReference type="NCBI Taxonomy" id="44412"/>
    <lineage>
        <taxon>Eukaryota</taxon>
        <taxon>Fungi</taxon>
        <taxon>Dikarya</taxon>
        <taxon>Ascomycota</taxon>
        <taxon>Pezizomycotina</taxon>
        <taxon>Sordariomycetes</taxon>
        <taxon>Hypocreomycetidae</taxon>
        <taxon>Hypocreales</taxon>
        <taxon>Nectriaceae</taxon>
        <taxon>Fusarium</taxon>
        <taxon>Fusarium burgessii species complex</taxon>
    </lineage>
</organism>
<keyword evidence="9" id="KW-1185">Reference proteome</keyword>
<dbReference type="CDD" id="cd12148">
    <property type="entry name" value="fungal_TF_MHR"/>
    <property type="match status" value="1"/>
</dbReference>
<keyword evidence="3" id="KW-0238">DNA-binding</keyword>
<gene>
    <name evidence="8" type="ORF">FBEOM_2794</name>
</gene>
<dbReference type="AlphaFoldDB" id="A0A9P5AQQ3"/>
<feature type="region of interest" description="Disordered" evidence="6">
    <location>
        <begin position="640"/>
        <end position="664"/>
    </location>
</feature>
<reference evidence="8" key="2">
    <citation type="submission" date="2020-02" db="EMBL/GenBank/DDBJ databases">
        <title>Identification and distribution of gene clusters putatively required for synthesis of sphingolipid metabolism inhibitors in phylogenetically diverse species of the filamentous fungus Fusarium.</title>
        <authorList>
            <person name="Kim H.-S."/>
            <person name="Busman M."/>
            <person name="Brown D.W."/>
            <person name="Divon H."/>
            <person name="Uhlig S."/>
            <person name="Proctor R.H."/>
        </authorList>
    </citation>
    <scope>NUCLEOTIDE SEQUENCE</scope>
    <source>
        <strain evidence="8">NRRL 25174</strain>
    </source>
</reference>
<feature type="region of interest" description="Disordered" evidence="6">
    <location>
        <begin position="518"/>
        <end position="543"/>
    </location>
</feature>
<dbReference type="GO" id="GO:0000981">
    <property type="term" value="F:DNA-binding transcription factor activity, RNA polymerase II-specific"/>
    <property type="evidence" value="ECO:0007669"/>
    <property type="project" value="InterPro"/>
</dbReference>
<keyword evidence="5" id="KW-0539">Nucleus</keyword>
<feature type="domain" description="Zn(2)-C6 fungal-type" evidence="7">
    <location>
        <begin position="18"/>
        <end position="50"/>
    </location>
</feature>
<dbReference type="EMBL" id="PVQB02000099">
    <property type="protein sequence ID" value="KAF4343203.1"/>
    <property type="molecule type" value="Genomic_DNA"/>
</dbReference>
<dbReference type="GO" id="GO:0005634">
    <property type="term" value="C:nucleus"/>
    <property type="evidence" value="ECO:0007669"/>
    <property type="project" value="UniProtKB-SubCell"/>
</dbReference>
<protein>
    <recommendedName>
        <fullName evidence="7">Zn(2)-C6 fungal-type domain-containing protein</fullName>
    </recommendedName>
</protein>
<dbReference type="Gene3D" id="4.10.240.10">
    <property type="entry name" value="Zn(2)-C6 fungal-type DNA-binding domain"/>
    <property type="match status" value="1"/>
</dbReference>
<evidence type="ECO:0000256" key="1">
    <source>
        <dbReference type="ARBA" id="ARBA00004123"/>
    </source>
</evidence>
<dbReference type="InterPro" id="IPR051089">
    <property type="entry name" value="prtT"/>
</dbReference>
<dbReference type="InterPro" id="IPR001138">
    <property type="entry name" value="Zn2Cys6_DnaBD"/>
</dbReference>
<keyword evidence="2" id="KW-0805">Transcription regulation</keyword>
<dbReference type="PANTHER" id="PTHR31845:SF10">
    <property type="entry name" value="ZN(II)2CYS6 TRANSCRIPTION FACTOR (EUROFUNG)"/>
    <property type="match status" value="1"/>
</dbReference>
<evidence type="ECO:0000256" key="3">
    <source>
        <dbReference type="ARBA" id="ARBA00023125"/>
    </source>
</evidence>
<dbReference type="OrthoDB" id="5226580at2759"/>